<gene>
    <name evidence="8" type="ORF">EUGRSUZ_H01130</name>
</gene>
<dbReference type="OMA" id="MREGKNE"/>
<comment type="cofactor">
    <cofactor evidence="1">
        <name>heme</name>
        <dbReference type="ChEBI" id="CHEBI:30413"/>
    </cofactor>
</comment>
<dbReference type="InterPro" id="IPR051103">
    <property type="entry name" value="Plant_metabolite_P450s"/>
</dbReference>
<comment type="subcellular location">
    <subcellularLocation>
        <location evidence="2">Membrane</location>
        <topology evidence="2">Single-pass membrane protein</topology>
    </subcellularLocation>
</comment>
<evidence type="ECO:0000256" key="6">
    <source>
        <dbReference type="ARBA" id="ARBA00022989"/>
    </source>
</evidence>
<protein>
    <recommendedName>
        <fullName evidence="9">Cytochrome P450</fullName>
    </recommendedName>
</protein>
<keyword evidence="3" id="KW-0408">Iron</keyword>
<dbReference type="InterPro" id="IPR002401">
    <property type="entry name" value="Cyt_P450_E_grp-I"/>
</dbReference>
<keyword evidence="6" id="KW-1133">Transmembrane helix</keyword>
<dbReference type="GO" id="GO:0016705">
    <property type="term" value="F:oxidoreductase activity, acting on paired donors, with incorporation or reduction of molecular oxygen"/>
    <property type="evidence" value="ECO:0007669"/>
    <property type="project" value="InterPro"/>
</dbReference>
<dbReference type="SUPFAM" id="SSF48264">
    <property type="entry name" value="Cytochrome P450"/>
    <property type="match status" value="1"/>
</dbReference>
<dbReference type="AlphaFoldDB" id="A0A059AXV2"/>
<dbReference type="InterPro" id="IPR036396">
    <property type="entry name" value="Cyt_P450_sf"/>
</dbReference>
<dbReference type="InterPro" id="IPR001128">
    <property type="entry name" value="Cyt_P450"/>
</dbReference>
<dbReference type="eggNOG" id="KOG0156">
    <property type="taxonomic scope" value="Eukaryota"/>
</dbReference>
<dbReference type="GO" id="GO:0016020">
    <property type="term" value="C:membrane"/>
    <property type="evidence" value="ECO:0007669"/>
    <property type="project" value="UniProtKB-SubCell"/>
</dbReference>
<sequence length="269" mass="31000">MGSRHPCGEAQVPARRRRLVIDHFQHALFCSLVLMWFGDRPEQKQIKQIKDVQRPLLLGLWRFKVLNFLPRVSKLVLLKRGKELSELCEYRNQVLVLLIRGRSKAKREQLNKAKEERNDGDWIVSYVDTLMDLEMVEEKRKLEEDEMVSLCLEFLDAGTDTTSIAMQWIMANLVKYPEIQERLDDEIKSVVGQGAKQVKEEDLQGLYYLKAVVLGGAMPPPTGSLVTACSGERRGAMEYFMASLVWLFQWRTVANEEVDLSEKLELTAL</sequence>
<dbReference type="EMBL" id="KK198760">
    <property type="protein sequence ID" value="KCW58451.1"/>
    <property type="molecule type" value="Genomic_DNA"/>
</dbReference>
<evidence type="ECO:0008006" key="9">
    <source>
        <dbReference type="Google" id="ProtNLM"/>
    </source>
</evidence>
<dbReference type="Pfam" id="PF00067">
    <property type="entry name" value="p450"/>
    <property type="match status" value="1"/>
</dbReference>
<dbReference type="GO" id="GO:0020037">
    <property type="term" value="F:heme binding"/>
    <property type="evidence" value="ECO:0007669"/>
    <property type="project" value="InterPro"/>
</dbReference>
<dbReference type="PRINTS" id="PR00463">
    <property type="entry name" value="EP450I"/>
</dbReference>
<keyword evidence="3" id="KW-0349">Heme</keyword>
<evidence type="ECO:0000313" key="8">
    <source>
        <dbReference type="EMBL" id="KCW58451.1"/>
    </source>
</evidence>
<evidence type="ECO:0000256" key="5">
    <source>
        <dbReference type="ARBA" id="ARBA00022723"/>
    </source>
</evidence>
<keyword evidence="5" id="KW-0479">Metal-binding</keyword>
<keyword evidence="4" id="KW-0812">Transmembrane</keyword>
<keyword evidence="7" id="KW-0472">Membrane</keyword>
<evidence type="ECO:0000256" key="7">
    <source>
        <dbReference type="ARBA" id="ARBA00023136"/>
    </source>
</evidence>
<dbReference type="GO" id="GO:0005506">
    <property type="term" value="F:iron ion binding"/>
    <property type="evidence" value="ECO:0007669"/>
    <property type="project" value="InterPro"/>
</dbReference>
<dbReference type="GO" id="GO:0004497">
    <property type="term" value="F:monooxygenase activity"/>
    <property type="evidence" value="ECO:0007669"/>
    <property type="project" value="InterPro"/>
</dbReference>
<dbReference type="PANTHER" id="PTHR24298:SF800">
    <property type="entry name" value="CYTOCHROME P450 89A2-RELATED"/>
    <property type="match status" value="1"/>
</dbReference>
<accession>A0A059AXV2</accession>
<dbReference type="PANTHER" id="PTHR24298">
    <property type="entry name" value="FLAVONOID 3'-MONOOXYGENASE-RELATED"/>
    <property type="match status" value="1"/>
</dbReference>
<evidence type="ECO:0000256" key="1">
    <source>
        <dbReference type="ARBA" id="ARBA00001971"/>
    </source>
</evidence>
<dbReference type="Gene3D" id="1.10.630.10">
    <property type="entry name" value="Cytochrome P450"/>
    <property type="match status" value="1"/>
</dbReference>
<evidence type="ECO:0000256" key="4">
    <source>
        <dbReference type="ARBA" id="ARBA00022692"/>
    </source>
</evidence>
<name>A0A059AXV2_EUCGR</name>
<organism evidence="8">
    <name type="scientific">Eucalyptus grandis</name>
    <name type="common">Flooded gum</name>
    <dbReference type="NCBI Taxonomy" id="71139"/>
    <lineage>
        <taxon>Eukaryota</taxon>
        <taxon>Viridiplantae</taxon>
        <taxon>Streptophyta</taxon>
        <taxon>Embryophyta</taxon>
        <taxon>Tracheophyta</taxon>
        <taxon>Spermatophyta</taxon>
        <taxon>Magnoliopsida</taxon>
        <taxon>eudicotyledons</taxon>
        <taxon>Gunneridae</taxon>
        <taxon>Pentapetalae</taxon>
        <taxon>rosids</taxon>
        <taxon>malvids</taxon>
        <taxon>Myrtales</taxon>
        <taxon>Myrtaceae</taxon>
        <taxon>Myrtoideae</taxon>
        <taxon>Eucalypteae</taxon>
        <taxon>Eucalyptus</taxon>
    </lineage>
</organism>
<proteinExistence type="predicted"/>
<reference evidence="8" key="1">
    <citation type="submission" date="2013-07" db="EMBL/GenBank/DDBJ databases">
        <title>The genome of Eucalyptus grandis.</title>
        <authorList>
            <person name="Schmutz J."/>
            <person name="Hayes R."/>
            <person name="Myburg A."/>
            <person name="Tuskan G."/>
            <person name="Grattapaglia D."/>
            <person name="Rokhsar D.S."/>
        </authorList>
    </citation>
    <scope>NUCLEOTIDE SEQUENCE</scope>
    <source>
        <tissue evidence="8">Leaf extractions</tissue>
    </source>
</reference>
<evidence type="ECO:0000256" key="3">
    <source>
        <dbReference type="ARBA" id="ARBA00022617"/>
    </source>
</evidence>
<dbReference type="Gramene" id="KCW58451">
    <property type="protein sequence ID" value="KCW58451"/>
    <property type="gene ID" value="EUGRSUZ_H01130"/>
</dbReference>
<dbReference type="InParanoid" id="A0A059AXV2"/>
<evidence type="ECO:0000256" key="2">
    <source>
        <dbReference type="ARBA" id="ARBA00004167"/>
    </source>
</evidence>